<proteinExistence type="predicted"/>
<reference evidence="1 2" key="1">
    <citation type="journal article" date="2015" name="Plant Cell">
        <title>Oil accumulation by the oleaginous diatom Fistulifera solaris as revealed by the genome and transcriptome.</title>
        <authorList>
            <person name="Tanaka T."/>
            <person name="Maeda Y."/>
            <person name="Veluchamy A."/>
            <person name="Tanaka M."/>
            <person name="Abida H."/>
            <person name="Marechal E."/>
            <person name="Bowler C."/>
            <person name="Muto M."/>
            <person name="Sunaga Y."/>
            <person name="Tanaka M."/>
            <person name="Yoshino T."/>
            <person name="Taniguchi T."/>
            <person name="Fukuda Y."/>
            <person name="Nemoto M."/>
            <person name="Matsumoto M."/>
            <person name="Wong P.S."/>
            <person name="Aburatani S."/>
            <person name="Fujibuchi W."/>
        </authorList>
    </citation>
    <scope>NUCLEOTIDE SEQUENCE [LARGE SCALE GENOMIC DNA]</scope>
    <source>
        <strain evidence="1 2">JPCC DA0580</strain>
    </source>
</reference>
<sequence>MLYQERKLFFALYDVGKHKKKWQFAIYGTSDAAIAETATWFWSLPHFKGRKKAGLEIGYCRFDGVPSFDFAALQPEQLARILDANPQRMITIDEGTWTVQQAVVLATRSYPLRLTFGRKIGDFNFVDNGTAFVEALAKRKSLFGIYALRPLQTQYLVKKI</sequence>
<comment type="caution">
    <text evidence="1">The sequence shown here is derived from an EMBL/GenBank/DDBJ whole genome shotgun (WGS) entry which is preliminary data.</text>
</comment>
<protein>
    <submittedName>
        <fullName evidence="1">Uncharacterized protein</fullName>
    </submittedName>
</protein>
<evidence type="ECO:0000313" key="2">
    <source>
        <dbReference type="Proteomes" id="UP000198406"/>
    </source>
</evidence>
<gene>
    <name evidence="1" type="ORF">FisN_10Lu411</name>
</gene>
<accession>A0A1Z5JVB7</accession>
<evidence type="ECO:0000313" key="1">
    <source>
        <dbReference type="EMBL" id="GAX17691.1"/>
    </source>
</evidence>
<dbReference type="EMBL" id="BDSP01000120">
    <property type="protein sequence ID" value="GAX17691.1"/>
    <property type="molecule type" value="Genomic_DNA"/>
</dbReference>
<dbReference type="InParanoid" id="A0A1Z5JVB7"/>
<dbReference type="AlphaFoldDB" id="A0A1Z5JVB7"/>
<organism evidence="1 2">
    <name type="scientific">Fistulifera solaris</name>
    <name type="common">Oleaginous diatom</name>
    <dbReference type="NCBI Taxonomy" id="1519565"/>
    <lineage>
        <taxon>Eukaryota</taxon>
        <taxon>Sar</taxon>
        <taxon>Stramenopiles</taxon>
        <taxon>Ochrophyta</taxon>
        <taxon>Bacillariophyta</taxon>
        <taxon>Bacillariophyceae</taxon>
        <taxon>Bacillariophycidae</taxon>
        <taxon>Naviculales</taxon>
        <taxon>Naviculaceae</taxon>
        <taxon>Fistulifera</taxon>
    </lineage>
</organism>
<dbReference type="Proteomes" id="UP000198406">
    <property type="component" value="Unassembled WGS sequence"/>
</dbReference>
<keyword evidence="2" id="KW-1185">Reference proteome</keyword>
<name>A0A1Z5JVB7_FISSO</name>